<feature type="region of interest" description="Disordered" evidence="1">
    <location>
        <begin position="1"/>
        <end position="25"/>
    </location>
</feature>
<reference evidence="2 3" key="1">
    <citation type="submission" date="2024-01" db="EMBL/GenBank/DDBJ databases">
        <title>Comparative genomics of Cryptococcus and Kwoniella reveals pathogenesis evolution and contrasting modes of karyotype evolution via chromosome fusion or intercentromeric recombination.</title>
        <authorList>
            <person name="Coelho M.A."/>
            <person name="David-Palma M."/>
            <person name="Shea T."/>
            <person name="Bowers K."/>
            <person name="McGinley-Smith S."/>
            <person name="Mohammad A.W."/>
            <person name="Gnirke A."/>
            <person name="Yurkov A.M."/>
            <person name="Nowrousian M."/>
            <person name="Sun S."/>
            <person name="Cuomo C.A."/>
            <person name="Heitman J."/>
        </authorList>
    </citation>
    <scope>NUCLEOTIDE SEQUENCE [LARGE SCALE GENOMIC DNA]</scope>
    <source>
        <strain evidence="2 3">PYCC6329</strain>
    </source>
</reference>
<proteinExistence type="predicted"/>
<dbReference type="GeneID" id="91105492"/>
<evidence type="ECO:0008006" key="4">
    <source>
        <dbReference type="Google" id="ProtNLM"/>
    </source>
</evidence>
<sequence length="677" mass="76257">MKRRKLSPELYQVSNTPPLPSRSPRPLPDSALLYYFALSAHRASHQHLQQAFVHPSISADPSLGISIAPVYNRSPAQPFLHDPNAAAKALDLQLVALDFLRTGLAYPDLSERERVAFGLEFGIVGLKVYTACIGNSTGKGKDSEKNQRVDLSRLIEDIQDVIGHSYYISQRQTSFMPMRHQLELLSIRVAFIQGKQNLGKKMVQQALNTNRDHTSHRYALHLLYLEFVEQTGSAEFLAVCDELMAEAYAKRHFQIVRLAALTKARFIFVYRRWELAAQALSAFSSVIGLTEDLSKPIQLAGQGNDRIWEASFIIHYLILRTLWEGRIGNDLNAKNCLKHIYALMDETAESGLFNLLRANGGVLDLNIPGGEPIQVQVTPPNILYMLTYLTTVVSRRDFTGSNQTCKTILHSNALRLHENAVRAEDMWDTGFSHLHGIAQTQIQQKEVMIIRGEMMVEHATALMFRSEFEASYKETAAKYYDACKRLINQGSEFGLIADIGLMGSQHRLTKLPEHPENRDKVHALAEKCKGSTSAMFNGAGYLLASLIDDNVVNSKKQLSNAYEISVRSNNNILRLLIFAFTTSTHHYGGRERMYRQLETGKELAKLMGGKDRPDGVGQVILGLWFAYRLKEYYRQEGDQERAGQARDSIKTHLDRLTEIKSRGLSLERTLLPLPLTA</sequence>
<keyword evidence="3" id="KW-1185">Reference proteome</keyword>
<dbReference type="EMBL" id="CP144090">
    <property type="protein sequence ID" value="WWD08579.1"/>
    <property type="molecule type" value="Genomic_DNA"/>
</dbReference>
<protein>
    <recommendedName>
        <fullName evidence="4">Anaphase-promoting complex subunit 5</fullName>
    </recommendedName>
</protein>
<dbReference type="RefSeq" id="XP_066086546.1">
    <property type="nucleotide sequence ID" value="XM_066230449.1"/>
</dbReference>
<evidence type="ECO:0000256" key="1">
    <source>
        <dbReference type="SAM" id="MobiDB-lite"/>
    </source>
</evidence>
<dbReference type="Proteomes" id="UP001358614">
    <property type="component" value="Chromosome 2"/>
</dbReference>
<name>A0AAX4KRE7_9TREE</name>
<organism evidence="2 3">
    <name type="scientific">Kwoniella europaea PYCC6329</name>
    <dbReference type="NCBI Taxonomy" id="1423913"/>
    <lineage>
        <taxon>Eukaryota</taxon>
        <taxon>Fungi</taxon>
        <taxon>Dikarya</taxon>
        <taxon>Basidiomycota</taxon>
        <taxon>Agaricomycotina</taxon>
        <taxon>Tremellomycetes</taxon>
        <taxon>Tremellales</taxon>
        <taxon>Cryptococcaceae</taxon>
        <taxon>Kwoniella</taxon>
    </lineage>
</organism>
<evidence type="ECO:0000313" key="3">
    <source>
        <dbReference type="Proteomes" id="UP001358614"/>
    </source>
</evidence>
<gene>
    <name evidence="2" type="ORF">V865_006691</name>
</gene>
<accession>A0AAX4KRE7</accession>
<evidence type="ECO:0000313" key="2">
    <source>
        <dbReference type="EMBL" id="WWD08579.1"/>
    </source>
</evidence>
<dbReference type="KEGG" id="ker:91105492"/>
<dbReference type="AlphaFoldDB" id="A0AAX4KRE7"/>